<keyword evidence="1" id="KW-0378">Hydrolase</keyword>
<dbReference type="InterPro" id="IPR051806">
    <property type="entry name" value="HAD-like_SPP"/>
</dbReference>
<gene>
    <name evidence="1" type="ORF">ABID19_004000</name>
</gene>
<dbReference type="EC" id="3.1.3.23" evidence="1"/>
<dbReference type="InterPro" id="IPR006439">
    <property type="entry name" value="HAD-SF_hydro_IA"/>
</dbReference>
<organism evidence="1 2">
    <name type="scientific">Mesorhizobium robiniae</name>
    <dbReference type="NCBI Taxonomy" id="559315"/>
    <lineage>
        <taxon>Bacteria</taxon>
        <taxon>Pseudomonadati</taxon>
        <taxon>Pseudomonadota</taxon>
        <taxon>Alphaproteobacteria</taxon>
        <taxon>Hyphomicrobiales</taxon>
        <taxon>Phyllobacteriaceae</taxon>
        <taxon>Mesorhizobium</taxon>
    </lineage>
</organism>
<dbReference type="SUPFAM" id="SSF56784">
    <property type="entry name" value="HAD-like"/>
    <property type="match status" value="1"/>
</dbReference>
<sequence length="224" mass="23185">MFAGKKFAAFLFDMDGTVVNSIAAAERVWADWARRQGLDVAAFLPTIHGVRAIETIARLALPGVDPMREADALLKAEVADVDGVLPIAGAAAFLASLPPERWAIVTSAPRELALLRIAAAGIPLPAVLVAAEDVSRGKPAPDCFQLAAEQLGVDARDCLVFEDAPAGISAAEAAGATVMVISATHQHPLQTPHAAIAGYDAIGIAVDDRGWIALEPQQLAAAAS</sequence>
<protein>
    <submittedName>
        <fullName evidence="1">Sugar-phosphatase</fullName>
        <ecNumber evidence="1">3.1.3.23</ecNumber>
    </submittedName>
</protein>
<evidence type="ECO:0000313" key="1">
    <source>
        <dbReference type="EMBL" id="MET3580954.1"/>
    </source>
</evidence>
<evidence type="ECO:0000313" key="2">
    <source>
        <dbReference type="Proteomes" id="UP001549204"/>
    </source>
</evidence>
<comment type="caution">
    <text evidence="1">The sequence shown here is derived from an EMBL/GenBank/DDBJ whole genome shotgun (WGS) entry which is preliminary data.</text>
</comment>
<name>A0ABV2GRP5_9HYPH</name>
<dbReference type="InterPro" id="IPR023198">
    <property type="entry name" value="PGP-like_dom2"/>
</dbReference>
<dbReference type="PANTHER" id="PTHR43481:SF4">
    <property type="entry name" value="GLYCEROL-1-PHOSPHATE PHOSPHOHYDROLASE 1-RELATED"/>
    <property type="match status" value="1"/>
</dbReference>
<dbReference type="PROSITE" id="PS01228">
    <property type="entry name" value="COF_1"/>
    <property type="match status" value="1"/>
</dbReference>
<dbReference type="InterPro" id="IPR023214">
    <property type="entry name" value="HAD_sf"/>
</dbReference>
<reference evidence="1 2" key="1">
    <citation type="submission" date="2024-06" db="EMBL/GenBank/DDBJ databases">
        <title>Genomic Encyclopedia of Type Strains, Phase IV (KMG-IV): sequencing the most valuable type-strain genomes for metagenomic binning, comparative biology and taxonomic classification.</title>
        <authorList>
            <person name="Goeker M."/>
        </authorList>
    </citation>
    <scope>NUCLEOTIDE SEQUENCE [LARGE SCALE GENOMIC DNA]</scope>
    <source>
        <strain evidence="1 2">DSM 100022</strain>
    </source>
</reference>
<dbReference type="Gene3D" id="1.10.150.240">
    <property type="entry name" value="Putative phosphatase, domain 2"/>
    <property type="match status" value="1"/>
</dbReference>
<dbReference type="PANTHER" id="PTHR43481">
    <property type="entry name" value="FRUCTOSE-1-PHOSPHATE PHOSPHATASE"/>
    <property type="match status" value="1"/>
</dbReference>
<dbReference type="SFLD" id="SFLDS00003">
    <property type="entry name" value="Haloacid_Dehalogenase"/>
    <property type="match status" value="1"/>
</dbReference>
<dbReference type="Proteomes" id="UP001549204">
    <property type="component" value="Unassembled WGS sequence"/>
</dbReference>
<dbReference type="InterPro" id="IPR036412">
    <property type="entry name" value="HAD-like_sf"/>
</dbReference>
<dbReference type="RefSeq" id="WP_354492603.1">
    <property type="nucleotide sequence ID" value="NZ_JBEPMC010000007.1"/>
</dbReference>
<keyword evidence="2" id="KW-1185">Reference proteome</keyword>
<dbReference type="GO" id="GO:0050308">
    <property type="term" value="F:sugar-phosphatase activity"/>
    <property type="evidence" value="ECO:0007669"/>
    <property type="project" value="UniProtKB-EC"/>
</dbReference>
<dbReference type="EMBL" id="JBEPMC010000007">
    <property type="protein sequence ID" value="MET3580954.1"/>
    <property type="molecule type" value="Genomic_DNA"/>
</dbReference>
<accession>A0ABV2GRP5</accession>
<dbReference type="SFLD" id="SFLDG01129">
    <property type="entry name" value="C1.5:_HAD__Beta-PGM__Phosphata"/>
    <property type="match status" value="1"/>
</dbReference>
<dbReference type="NCBIfam" id="TIGR01509">
    <property type="entry name" value="HAD-SF-IA-v3"/>
    <property type="match status" value="1"/>
</dbReference>
<dbReference type="Pfam" id="PF00702">
    <property type="entry name" value="Hydrolase"/>
    <property type="match status" value="1"/>
</dbReference>
<dbReference type="Gene3D" id="3.40.50.1000">
    <property type="entry name" value="HAD superfamily/HAD-like"/>
    <property type="match status" value="1"/>
</dbReference>
<proteinExistence type="predicted"/>